<dbReference type="EMBL" id="BGZK01000406">
    <property type="protein sequence ID" value="GBP41765.1"/>
    <property type="molecule type" value="Genomic_DNA"/>
</dbReference>
<feature type="region of interest" description="Disordered" evidence="1">
    <location>
        <begin position="28"/>
        <end position="55"/>
    </location>
</feature>
<name>A0A4C1VVA7_EUMVA</name>
<organism evidence="2 3">
    <name type="scientific">Eumeta variegata</name>
    <name type="common">Bagworm moth</name>
    <name type="synonym">Eumeta japonica</name>
    <dbReference type="NCBI Taxonomy" id="151549"/>
    <lineage>
        <taxon>Eukaryota</taxon>
        <taxon>Metazoa</taxon>
        <taxon>Ecdysozoa</taxon>
        <taxon>Arthropoda</taxon>
        <taxon>Hexapoda</taxon>
        <taxon>Insecta</taxon>
        <taxon>Pterygota</taxon>
        <taxon>Neoptera</taxon>
        <taxon>Endopterygota</taxon>
        <taxon>Lepidoptera</taxon>
        <taxon>Glossata</taxon>
        <taxon>Ditrysia</taxon>
        <taxon>Tineoidea</taxon>
        <taxon>Psychidae</taxon>
        <taxon>Oiketicinae</taxon>
        <taxon>Eumeta</taxon>
    </lineage>
</organism>
<evidence type="ECO:0000256" key="1">
    <source>
        <dbReference type="SAM" id="MobiDB-lite"/>
    </source>
</evidence>
<reference evidence="2 3" key="1">
    <citation type="journal article" date="2019" name="Commun. Biol.">
        <title>The bagworm genome reveals a unique fibroin gene that provides high tensile strength.</title>
        <authorList>
            <person name="Kono N."/>
            <person name="Nakamura H."/>
            <person name="Ohtoshi R."/>
            <person name="Tomita M."/>
            <person name="Numata K."/>
            <person name="Arakawa K."/>
        </authorList>
    </citation>
    <scope>NUCLEOTIDE SEQUENCE [LARGE SCALE GENOMIC DNA]</scope>
</reference>
<evidence type="ECO:0000313" key="3">
    <source>
        <dbReference type="Proteomes" id="UP000299102"/>
    </source>
</evidence>
<protein>
    <submittedName>
        <fullName evidence="2">Uncharacterized protein</fullName>
    </submittedName>
</protein>
<proteinExistence type="predicted"/>
<comment type="caution">
    <text evidence="2">The sequence shown here is derived from an EMBL/GenBank/DDBJ whole genome shotgun (WGS) entry which is preliminary data.</text>
</comment>
<dbReference type="Proteomes" id="UP000299102">
    <property type="component" value="Unassembled WGS sequence"/>
</dbReference>
<evidence type="ECO:0000313" key="2">
    <source>
        <dbReference type="EMBL" id="GBP41765.1"/>
    </source>
</evidence>
<feature type="non-terminal residue" evidence="2">
    <location>
        <position position="55"/>
    </location>
</feature>
<gene>
    <name evidence="2" type="ORF">EVAR_26886_1</name>
</gene>
<accession>A0A4C1VVA7</accession>
<keyword evidence="3" id="KW-1185">Reference proteome</keyword>
<dbReference type="AlphaFoldDB" id="A0A4C1VVA7"/>
<sequence>MADGSVRGQAAAVRRVTAPLLIDAAGAGSMRAKVDAPRTSPTHFEDDNVLNSSID</sequence>